<dbReference type="EMBL" id="KN833759">
    <property type="protein sequence ID" value="KIK20849.1"/>
    <property type="molecule type" value="Genomic_DNA"/>
</dbReference>
<evidence type="ECO:0000313" key="2">
    <source>
        <dbReference type="Proteomes" id="UP000054018"/>
    </source>
</evidence>
<keyword evidence="2" id="KW-1185">Reference proteome</keyword>
<dbReference type="Proteomes" id="UP000054018">
    <property type="component" value="Unassembled WGS sequence"/>
</dbReference>
<name>A0A0C9Z3Q9_9AGAM</name>
<gene>
    <name evidence="1" type="ORF">PISMIDRAFT_682059</name>
</gene>
<dbReference type="HOGENOM" id="CLU_2961767_0_0_1"/>
<reference evidence="1 2" key="1">
    <citation type="submission" date="2014-04" db="EMBL/GenBank/DDBJ databases">
        <authorList>
            <consortium name="DOE Joint Genome Institute"/>
            <person name="Kuo A."/>
            <person name="Kohler A."/>
            <person name="Costa M.D."/>
            <person name="Nagy L.G."/>
            <person name="Floudas D."/>
            <person name="Copeland A."/>
            <person name="Barry K.W."/>
            <person name="Cichocki N."/>
            <person name="Veneault-Fourrey C."/>
            <person name="LaButti K."/>
            <person name="Lindquist E.A."/>
            <person name="Lipzen A."/>
            <person name="Lundell T."/>
            <person name="Morin E."/>
            <person name="Murat C."/>
            <person name="Sun H."/>
            <person name="Tunlid A."/>
            <person name="Henrissat B."/>
            <person name="Grigoriev I.V."/>
            <person name="Hibbett D.S."/>
            <person name="Martin F."/>
            <person name="Nordberg H.P."/>
            <person name="Cantor M.N."/>
            <person name="Hua S.X."/>
        </authorList>
    </citation>
    <scope>NUCLEOTIDE SEQUENCE [LARGE SCALE GENOMIC DNA]</scope>
    <source>
        <strain evidence="1 2">441</strain>
    </source>
</reference>
<reference evidence="2" key="2">
    <citation type="submission" date="2015-01" db="EMBL/GenBank/DDBJ databases">
        <title>Evolutionary Origins and Diversification of the Mycorrhizal Mutualists.</title>
        <authorList>
            <consortium name="DOE Joint Genome Institute"/>
            <consortium name="Mycorrhizal Genomics Consortium"/>
            <person name="Kohler A."/>
            <person name="Kuo A."/>
            <person name="Nagy L.G."/>
            <person name="Floudas D."/>
            <person name="Copeland A."/>
            <person name="Barry K.W."/>
            <person name="Cichocki N."/>
            <person name="Veneault-Fourrey C."/>
            <person name="LaButti K."/>
            <person name="Lindquist E.A."/>
            <person name="Lipzen A."/>
            <person name="Lundell T."/>
            <person name="Morin E."/>
            <person name="Murat C."/>
            <person name="Riley R."/>
            <person name="Ohm R."/>
            <person name="Sun H."/>
            <person name="Tunlid A."/>
            <person name="Henrissat B."/>
            <person name="Grigoriev I.V."/>
            <person name="Hibbett D.S."/>
            <person name="Martin F."/>
        </authorList>
    </citation>
    <scope>NUCLEOTIDE SEQUENCE [LARGE SCALE GENOMIC DNA]</scope>
    <source>
        <strain evidence="2">441</strain>
    </source>
</reference>
<organism evidence="1 2">
    <name type="scientific">Pisolithus microcarpus 441</name>
    <dbReference type="NCBI Taxonomy" id="765257"/>
    <lineage>
        <taxon>Eukaryota</taxon>
        <taxon>Fungi</taxon>
        <taxon>Dikarya</taxon>
        <taxon>Basidiomycota</taxon>
        <taxon>Agaricomycotina</taxon>
        <taxon>Agaricomycetes</taxon>
        <taxon>Agaricomycetidae</taxon>
        <taxon>Boletales</taxon>
        <taxon>Sclerodermatineae</taxon>
        <taxon>Pisolithaceae</taxon>
        <taxon>Pisolithus</taxon>
    </lineage>
</organism>
<proteinExistence type="predicted"/>
<dbReference type="AlphaFoldDB" id="A0A0C9Z3Q9"/>
<sequence>MGSCQMLPLQRTGGGVRIQHCSATFHLNQHRAILHLVQPGPVPTPRPLSWAPQNKKLAL</sequence>
<evidence type="ECO:0000313" key="1">
    <source>
        <dbReference type="EMBL" id="KIK20849.1"/>
    </source>
</evidence>
<accession>A0A0C9Z3Q9</accession>
<protein>
    <submittedName>
        <fullName evidence="1">Uncharacterized protein</fullName>
    </submittedName>
</protein>